<comment type="similarity">
    <text evidence="2 7">Belongs to the FKBP-type PPIase family.</text>
</comment>
<comment type="caution">
    <text evidence="11">The sequence shown here is derived from an EMBL/GenBank/DDBJ whole genome shotgun (WGS) entry which is preliminary data.</text>
</comment>
<sequence>MTPRNRFATAGLLAASLALGLAACKPIDPDATGKDKAGATANDAGNGDIAKSSGLKTEKEQASYMVGMSLGKSLEPIKDDIDMDTVVKAMKTVASGGKAVLTDEQAQQVAQAFDQRLQAKRVAEADAAAKKNASEGEAFLAANAKKPDVKTTESGLQYQVLVEGKGPKPTADDMVKVHYKGELLDGTEFDNSHDRGEPTVFSLQQVAPGWAEGVQLMPVGSKYKLWIPSDLGYGETGTPGGPIPPNATLVFEVELLDIVKPEGDAQ</sequence>
<dbReference type="Proteomes" id="UP001501727">
    <property type="component" value="Unassembled WGS sequence"/>
</dbReference>
<keyword evidence="3 9" id="KW-0732">Signal</keyword>
<evidence type="ECO:0000256" key="7">
    <source>
        <dbReference type="RuleBase" id="RU003915"/>
    </source>
</evidence>
<evidence type="ECO:0000313" key="11">
    <source>
        <dbReference type="EMBL" id="GAA3917592.1"/>
    </source>
</evidence>
<dbReference type="PROSITE" id="PS51257">
    <property type="entry name" value="PROKAR_LIPOPROTEIN"/>
    <property type="match status" value="1"/>
</dbReference>
<evidence type="ECO:0000256" key="2">
    <source>
        <dbReference type="ARBA" id="ARBA00006577"/>
    </source>
</evidence>
<evidence type="ECO:0000313" key="12">
    <source>
        <dbReference type="Proteomes" id="UP001501727"/>
    </source>
</evidence>
<organism evidence="11 12">
    <name type="scientific">Luteimonas lutimaris</name>
    <dbReference type="NCBI Taxonomy" id="698645"/>
    <lineage>
        <taxon>Bacteria</taxon>
        <taxon>Pseudomonadati</taxon>
        <taxon>Pseudomonadota</taxon>
        <taxon>Gammaproteobacteria</taxon>
        <taxon>Lysobacterales</taxon>
        <taxon>Lysobacteraceae</taxon>
        <taxon>Luteimonas</taxon>
    </lineage>
</organism>
<evidence type="ECO:0000256" key="8">
    <source>
        <dbReference type="SAM" id="MobiDB-lite"/>
    </source>
</evidence>
<dbReference type="Pfam" id="PF01346">
    <property type="entry name" value="FKBP_N"/>
    <property type="match status" value="1"/>
</dbReference>
<dbReference type="InterPro" id="IPR001179">
    <property type="entry name" value="PPIase_FKBP_dom"/>
</dbReference>
<dbReference type="PROSITE" id="PS50059">
    <property type="entry name" value="FKBP_PPIASE"/>
    <property type="match status" value="1"/>
</dbReference>
<feature type="signal peptide" evidence="9">
    <location>
        <begin position="1"/>
        <end position="23"/>
    </location>
</feature>
<dbReference type="GO" id="GO:0016853">
    <property type="term" value="F:isomerase activity"/>
    <property type="evidence" value="ECO:0007669"/>
    <property type="project" value="UniProtKB-KW"/>
</dbReference>
<dbReference type="InterPro" id="IPR036944">
    <property type="entry name" value="PPIase_FKBP_N_sf"/>
</dbReference>
<dbReference type="InterPro" id="IPR046357">
    <property type="entry name" value="PPIase_dom_sf"/>
</dbReference>
<dbReference type="RefSeq" id="WP_344758730.1">
    <property type="nucleotide sequence ID" value="NZ_BAAAZU010000004.1"/>
</dbReference>
<keyword evidence="12" id="KW-1185">Reference proteome</keyword>
<dbReference type="InterPro" id="IPR000774">
    <property type="entry name" value="PPIase_FKBP_N"/>
</dbReference>
<dbReference type="Gene3D" id="1.10.287.460">
    <property type="entry name" value="Peptidyl-prolyl cis-trans isomerase, FKBP-type, N-terminal domain"/>
    <property type="match status" value="1"/>
</dbReference>
<feature type="region of interest" description="Disordered" evidence="8">
    <location>
        <begin position="30"/>
        <end position="54"/>
    </location>
</feature>
<dbReference type="PRINTS" id="PR01730">
    <property type="entry name" value="INFPOTNTIATR"/>
</dbReference>
<dbReference type="SUPFAM" id="SSF54534">
    <property type="entry name" value="FKBP-like"/>
    <property type="match status" value="1"/>
</dbReference>
<dbReference type="EMBL" id="BAAAZU010000004">
    <property type="protein sequence ID" value="GAA3917592.1"/>
    <property type="molecule type" value="Genomic_DNA"/>
</dbReference>
<evidence type="ECO:0000256" key="9">
    <source>
        <dbReference type="SAM" id="SignalP"/>
    </source>
</evidence>
<reference evidence="12" key="1">
    <citation type="journal article" date="2019" name="Int. J. Syst. Evol. Microbiol.">
        <title>The Global Catalogue of Microorganisms (GCM) 10K type strain sequencing project: providing services to taxonomists for standard genome sequencing and annotation.</title>
        <authorList>
            <consortium name="The Broad Institute Genomics Platform"/>
            <consortium name="The Broad Institute Genome Sequencing Center for Infectious Disease"/>
            <person name="Wu L."/>
            <person name="Ma J."/>
        </authorList>
    </citation>
    <scope>NUCLEOTIDE SEQUENCE [LARGE SCALE GENOMIC DNA]</scope>
    <source>
        <strain evidence="12">JCM 16916</strain>
    </source>
</reference>
<feature type="domain" description="PPIase FKBP-type" evidence="10">
    <location>
        <begin position="172"/>
        <end position="259"/>
    </location>
</feature>
<keyword evidence="5 6" id="KW-0413">Isomerase</keyword>
<protein>
    <recommendedName>
        <fullName evidence="7">Peptidyl-prolyl cis-trans isomerase</fullName>
        <ecNumber evidence="7">5.2.1.8</ecNumber>
    </recommendedName>
</protein>
<dbReference type="PANTHER" id="PTHR43811">
    <property type="entry name" value="FKBP-TYPE PEPTIDYL-PROLYL CIS-TRANS ISOMERASE FKPA"/>
    <property type="match status" value="1"/>
</dbReference>
<dbReference type="PANTHER" id="PTHR43811:SF19">
    <property type="entry name" value="39 KDA FK506-BINDING NUCLEAR PROTEIN"/>
    <property type="match status" value="1"/>
</dbReference>
<name>A0ABP7MD23_9GAMM</name>
<proteinExistence type="inferred from homology"/>
<evidence type="ECO:0000259" key="10">
    <source>
        <dbReference type="PROSITE" id="PS50059"/>
    </source>
</evidence>
<evidence type="ECO:0000256" key="1">
    <source>
        <dbReference type="ARBA" id="ARBA00000971"/>
    </source>
</evidence>
<dbReference type="InterPro" id="IPR008104">
    <property type="entry name" value="INFPOTNTIATR"/>
</dbReference>
<dbReference type="EC" id="5.2.1.8" evidence="7"/>
<dbReference type="Pfam" id="PF00254">
    <property type="entry name" value="FKBP_C"/>
    <property type="match status" value="1"/>
</dbReference>
<comment type="catalytic activity">
    <reaction evidence="1 6 7">
        <text>[protein]-peptidylproline (omega=180) = [protein]-peptidylproline (omega=0)</text>
        <dbReference type="Rhea" id="RHEA:16237"/>
        <dbReference type="Rhea" id="RHEA-COMP:10747"/>
        <dbReference type="Rhea" id="RHEA-COMP:10748"/>
        <dbReference type="ChEBI" id="CHEBI:83833"/>
        <dbReference type="ChEBI" id="CHEBI:83834"/>
        <dbReference type="EC" id="5.2.1.8"/>
    </reaction>
</comment>
<evidence type="ECO:0000256" key="4">
    <source>
        <dbReference type="ARBA" id="ARBA00023110"/>
    </source>
</evidence>
<feature type="compositionally biased region" description="Low complexity" evidence="8">
    <location>
        <begin position="38"/>
        <end position="48"/>
    </location>
</feature>
<keyword evidence="4 6" id="KW-0697">Rotamase</keyword>
<evidence type="ECO:0000256" key="3">
    <source>
        <dbReference type="ARBA" id="ARBA00022729"/>
    </source>
</evidence>
<evidence type="ECO:0000256" key="6">
    <source>
        <dbReference type="PROSITE-ProRule" id="PRU00277"/>
    </source>
</evidence>
<accession>A0ABP7MD23</accession>
<dbReference type="Gene3D" id="3.10.50.40">
    <property type="match status" value="1"/>
</dbReference>
<evidence type="ECO:0000256" key="5">
    <source>
        <dbReference type="ARBA" id="ARBA00023235"/>
    </source>
</evidence>
<gene>
    <name evidence="11" type="primary">fkpA</name>
    <name evidence="11" type="ORF">GCM10022229_08720</name>
</gene>
<feature type="chain" id="PRO_5045117023" description="Peptidyl-prolyl cis-trans isomerase" evidence="9">
    <location>
        <begin position="24"/>
        <end position="266"/>
    </location>
</feature>